<organism evidence="9 10">
    <name type="scientific">Dactylosporangium siamense</name>
    <dbReference type="NCBI Taxonomy" id="685454"/>
    <lineage>
        <taxon>Bacteria</taxon>
        <taxon>Bacillati</taxon>
        <taxon>Actinomycetota</taxon>
        <taxon>Actinomycetes</taxon>
        <taxon>Micromonosporales</taxon>
        <taxon>Micromonosporaceae</taxon>
        <taxon>Dactylosporangium</taxon>
    </lineage>
</organism>
<evidence type="ECO:0000256" key="7">
    <source>
        <dbReference type="SAM" id="Phobius"/>
    </source>
</evidence>
<feature type="transmembrane region" description="Helical" evidence="7">
    <location>
        <begin position="36"/>
        <end position="59"/>
    </location>
</feature>
<keyword evidence="5 7" id="KW-0472">Membrane</keyword>
<dbReference type="PANTHER" id="PTHR38459">
    <property type="entry name" value="PROPHAGE BACTOPRENOL-LINKED GLUCOSE TRANSLOCASE HOMOLOG"/>
    <property type="match status" value="1"/>
</dbReference>
<keyword evidence="3 7" id="KW-0812">Transmembrane</keyword>
<name>A0A919UAN4_9ACTN</name>
<keyword evidence="4 7" id="KW-1133">Transmembrane helix</keyword>
<dbReference type="EMBL" id="BONQ01000096">
    <property type="protein sequence ID" value="GIG48222.1"/>
    <property type="molecule type" value="Genomic_DNA"/>
</dbReference>
<proteinExistence type="inferred from homology"/>
<comment type="subcellular location">
    <subcellularLocation>
        <location evidence="1">Membrane</location>
        <topology evidence="1">Multi-pass membrane protein</topology>
    </subcellularLocation>
</comment>
<evidence type="ECO:0000256" key="6">
    <source>
        <dbReference type="SAM" id="MobiDB-lite"/>
    </source>
</evidence>
<accession>A0A919UAN4</accession>
<feature type="domain" description="GtrA/DPMS transmembrane" evidence="8">
    <location>
        <begin position="10"/>
        <end position="132"/>
    </location>
</feature>
<evidence type="ECO:0000256" key="2">
    <source>
        <dbReference type="ARBA" id="ARBA00009399"/>
    </source>
</evidence>
<dbReference type="PANTHER" id="PTHR38459:SF1">
    <property type="entry name" value="PROPHAGE BACTOPRENOL-LINKED GLUCOSE TRANSLOCASE HOMOLOG"/>
    <property type="match status" value="1"/>
</dbReference>
<sequence length="212" mass="22397">MTPNLRRLGRFSLVGAGGVVVNNSALLVLHGGFGLALLPATVASVELAMVTNYVLHELWTFRHQRSSDRPNGRRLSLQRFAYFSLAGLAALPVNVVAVQLLVALGMHYLPANLIGIVAGFAVNFAVSSKWIWSERTDGTAGVDHSHPDLAGADSAGGACVVPHDLYVGPAGGRRQGAGARSTCYAGTLLHRHPPGTARGGGHPAHHRPRRVR</sequence>
<comment type="similarity">
    <text evidence="2">Belongs to the GtrA family.</text>
</comment>
<feature type="transmembrane region" description="Helical" evidence="7">
    <location>
        <begin position="12"/>
        <end position="30"/>
    </location>
</feature>
<dbReference type="GO" id="GO:0005886">
    <property type="term" value="C:plasma membrane"/>
    <property type="evidence" value="ECO:0007669"/>
    <property type="project" value="TreeGrafter"/>
</dbReference>
<dbReference type="RefSeq" id="WP_203849931.1">
    <property type="nucleotide sequence ID" value="NZ_BAAAVW010000022.1"/>
</dbReference>
<feature type="transmembrane region" description="Helical" evidence="7">
    <location>
        <begin position="108"/>
        <end position="126"/>
    </location>
</feature>
<comment type="caution">
    <text evidence="9">The sequence shown here is derived from an EMBL/GenBank/DDBJ whole genome shotgun (WGS) entry which is preliminary data.</text>
</comment>
<protein>
    <recommendedName>
        <fullName evidence="8">GtrA/DPMS transmembrane domain-containing protein</fullName>
    </recommendedName>
</protein>
<reference evidence="9" key="1">
    <citation type="submission" date="2021-01" db="EMBL/GenBank/DDBJ databases">
        <title>Whole genome shotgun sequence of Dactylosporangium siamense NBRC 106093.</title>
        <authorList>
            <person name="Komaki H."/>
            <person name="Tamura T."/>
        </authorList>
    </citation>
    <scope>NUCLEOTIDE SEQUENCE</scope>
    <source>
        <strain evidence="9">NBRC 106093</strain>
    </source>
</reference>
<evidence type="ECO:0000259" key="8">
    <source>
        <dbReference type="Pfam" id="PF04138"/>
    </source>
</evidence>
<gene>
    <name evidence="9" type="ORF">Dsi01nite_062630</name>
</gene>
<dbReference type="AlphaFoldDB" id="A0A919UAN4"/>
<dbReference type="InterPro" id="IPR051401">
    <property type="entry name" value="GtrA_CellWall_Glycosyl"/>
</dbReference>
<dbReference type="InterPro" id="IPR007267">
    <property type="entry name" value="GtrA_DPMS_TM"/>
</dbReference>
<evidence type="ECO:0000256" key="1">
    <source>
        <dbReference type="ARBA" id="ARBA00004141"/>
    </source>
</evidence>
<feature type="compositionally biased region" description="Basic residues" evidence="6">
    <location>
        <begin position="203"/>
        <end position="212"/>
    </location>
</feature>
<evidence type="ECO:0000313" key="10">
    <source>
        <dbReference type="Proteomes" id="UP000660611"/>
    </source>
</evidence>
<dbReference type="Pfam" id="PF04138">
    <property type="entry name" value="GtrA_DPMS_TM"/>
    <property type="match status" value="1"/>
</dbReference>
<evidence type="ECO:0000256" key="3">
    <source>
        <dbReference type="ARBA" id="ARBA00022692"/>
    </source>
</evidence>
<dbReference type="GO" id="GO:0000271">
    <property type="term" value="P:polysaccharide biosynthetic process"/>
    <property type="evidence" value="ECO:0007669"/>
    <property type="project" value="InterPro"/>
</dbReference>
<feature type="transmembrane region" description="Helical" evidence="7">
    <location>
        <begin position="80"/>
        <end position="102"/>
    </location>
</feature>
<evidence type="ECO:0000256" key="4">
    <source>
        <dbReference type="ARBA" id="ARBA00022989"/>
    </source>
</evidence>
<evidence type="ECO:0000313" key="9">
    <source>
        <dbReference type="EMBL" id="GIG48222.1"/>
    </source>
</evidence>
<keyword evidence="10" id="KW-1185">Reference proteome</keyword>
<feature type="region of interest" description="Disordered" evidence="6">
    <location>
        <begin position="191"/>
        <end position="212"/>
    </location>
</feature>
<evidence type="ECO:0000256" key="5">
    <source>
        <dbReference type="ARBA" id="ARBA00023136"/>
    </source>
</evidence>
<dbReference type="Proteomes" id="UP000660611">
    <property type="component" value="Unassembled WGS sequence"/>
</dbReference>